<protein>
    <submittedName>
        <fullName evidence="4">Glycosyltransferase</fullName>
    </submittedName>
</protein>
<dbReference type="InterPro" id="IPR058591">
    <property type="entry name" value="Gtf3_N"/>
</dbReference>
<proteinExistence type="predicted"/>
<feature type="domain" description="Glucosyltransferase 3-like C-terminal" evidence="3">
    <location>
        <begin position="179"/>
        <end position="341"/>
    </location>
</feature>
<organism evidence="4 5">
    <name type="scientific">Lactobacillus johnsonii (strain FI9785)</name>
    <dbReference type="NCBI Taxonomy" id="633699"/>
    <lineage>
        <taxon>Bacteria</taxon>
        <taxon>Bacillati</taxon>
        <taxon>Bacillota</taxon>
        <taxon>Bacilli</taxon>
        <taxon>Lactobacillales</taxon>
        <taxon>Lactobacillaceae</taxon>
        <taxon>Lactobacillus</taxon>
    </lineage>
</organism>
<reference evidence="4 5" key="1">
    <citation type="journal article" date="2009" name="J. Bacteriol.">
        <title>Complete genome sequence of Lactobacillus johnsonii FI9785, a competitive exclusion agent against pathogens in poultry.</title>
        <authorList>
            <person name="Wegmann U."/>
            <person name="Overweg K."/>
            <person name="Horn N."/>
            <person name="Goesmann A."/>
            <person name="Narbad A."/>
            <person name="Gasson M.J."/>
            <person name="Shearman C."/>
        </authorList>
    </citation>
    <scope>NUCLEOTIDE SEQUENCE [LARGE SCALE GENOMIC DNA]</scope>
    <source>
        <strain evidence="4 5">FI9785</strain>
    </source>
</reference>
<evidence type="ECO:0000259" key="3">
    <source>
        <dbReference type="Pfam" id="PF26337"/>
    </source>
</evidence>
<keyword evidence="1" id="KW-0808">Transferase</keyword>
<feature type="domain" description="Glucosyltransferase 3-like N-terminal" evidence="2">
    <location>
        <begin position="10"/>
        <end position="160"/>
    </location>
</feature>
<dbReference type="HOGENOM" id="CLU_057651_1_0_9"/>
<dbReference type="SUPFAM" id="SSF53756">
    <property type="entry name" value="UDP-Glycosyltransferase/glycogen phosphorylase"/>
    <property type="match status" value="1"/>
</dbReference>
<sequence>MKKYQIVMKTAAGQNAGSKAPNDVVKIAEKLNFEKLFVNVHRNESALDKVKQQIEYKSNWKSVYSKIESNSILLLQVPIYVHQLSRIHFLKKIKSQKKVKLIFVVHDVEELRVAFNNNFQKKQFEDMLKLADVIVVHNEVMANFFEKKGFPKEKIVNLKIFDYLYNFDLNKKVIFSKKVIIAGNLDEKKTEYLKKLDKIDAKFDLYGPNYVKKNSNKITYKGVVPANELPNLLDSGFGLIWDGNSIETCSGYFGNYLKYNNPHKLSLYLTAGLPVFIWSKAAEAKFVDENHLGYTIDSLSDIPLILERLTLADYNRLIKNVRLVGEKISRGDFMTVALTDAINNIKEIN</sequence>
<evidence type="ECO:0000313" key="5">
    <source>
        <dbReference type="Proteomes" id="UP000002627"/>
    </source>
</evidence>
<dbReference type="AlphaFoldDB" id="D0R4M2"/>
<dbReference type="Pfam" id="PF26337">
    <property type="entry name" value="Gtf3_C"/>
    <property type="match status" value="1"/>
</dbReference>
<keyword evidence="5" id="KW-1185">Reference proteome</keyword>
<accession>D0R4M2</accession>
<evidence type="ECO:0000259" key="2">
    <source>
        <dbReference type="Pfam" id="PF26334"/>
    </source>
</evidence>
<dbReference type="Gene3D" id="3.40.50.2000">
    <property type="entry name" value="Glycogen Phosphorylase B"/>
    <property type="match status" value="2"/>
</dbReference>
<dbReference type="RefSeq" id="WP_012846311.1">
    <property type="nucleotide sequence ID" value="NC_013504.1"/>
</dbReference>
<dbReference type="PIRSF" id="PIRSF007023">
    <property type="entry name" value="UDP-Galf_transf"/>
    <property type="match status" value="1"/>
</dbReference>
<dbReference type="EMBL" id="FN298497">
    <property type="protein sequence ID" value="CAX67035.1"/>
    <property type="molecule type" value="Genomic_DNA"/>
</dbReference>
<dbReference type="NCBIfam" id="NF007326">
    <property type="entry name" value="PRK09814.2-3"/>
    <property type="match status" value="1"/>
</dbReference>
<name>D0R4M2_LACJF</name>
<evidence type="ECO:0000256" key="1">
    <source>
        <dbReference type="ARBA" id="ARBA00022679"/>
    </source>
</evidence>
<evidence type="ECO:0000313" key="4">
    <source>
        <dbReference type="EMBL" id="CAX67035.1"/>
    </source>
</evidence>
<gene>
    <name evidence="4" type="ordered locus">FI9785_1174</name>
</gene>
<dbReference type="Proteomes" id="UP000002627">
    <property type="component" value="Chromosome"/>
</dbReference>
<dbReference type="KEGG" id="ljf:FI9785_1174"/>
<dbReference type="Pfam" id="PF26334">
    <property type="entry name" value="Gtf3_N"/>
    <property type="match status" value="1"/>
</dbReference>
<dbReference type="InterPro" id="IPR058592">
    <property type="entry name" value="Gtf3_C"/>
</dbReference>